<dbReference type="Gene3D" id="2.170.130.10">
    <property type="entry name" value="TonB-dependent receptor, plug domain"/>
    <property type="match status" value="1"/>
</dbReference>
<evidence type="ECO:0000256" key="7">
    <source>
        <dbReference type="ARBA" id="ARBA00023136"/>
    </source>
</evidence>
<evidence type="ECO:0000313" key="16">
    <source>
        <dbReference type="EMBL" id="TWB25368.1"/>
    </source>
</evidence>
<feature type="domain" description="TonB-dependent receptor plug" evidence="15">
    <location>
        <begin position="107"/>
        <end position="213"/>
    </location>
</feature>
<evidence type="ECO:0000256" key="11">
    <source>
        <dbReference type="RuleBase" id="RU003357"/>
    </source>
</evidence>
<dbReference type="PANTHER" id="PTHR30069:SF29">
    <property type="entry name" value="HEMOGLOBIN AND HEMOGLOBIN-HAPTOGLOBIN-BINDING PROTEIN 1-RELATED"/>
    <property type="match status" value="1"/>
</dbReference>
<dbReference type="GO" id="GO:0009279">
    <property type="term" value="C:cell outer membrane"/>
    <property type="evidence" value="ECO:0007669"/>
    <property type="project" value="UniProtKB-SubCell"/>
</dbReference>
<feature type="domain" description="TonB-dependent receptor-like beta-barrel" evidence="14">
    <location>
        <begin position="306"/>
        <end position="753"/>
    </location>
</feature>
<evidence type="ECO:0000256" key="9">
    <source>
        <dbReference type="ARBA" id="ARBA00023237"/>
    </source>
</evidence>
<evidence type="ECO:0000256" key="5">
    <source>
        <dbReference type="ARBA" id="ARBA00022729"/>
    </source>
</evidence>
<dbReference type="AlphaFoldDB" id="A0A560FUQ1"/>
<dbReference type="SUPFAM" id="SSF56935">
    <property type="entry name" value="Porins"/>
    <property type="match status" value="1"/>
</dbReference>
<keyword evidence="9 10" id="KW-0998">Cell outer membrane</keyword>
<keyword evidence="2 10" id="KW-0813">Transport</keyword>
<keyword evidence="7 10" id="KW-0472">Membrane</keyword>
<evidence type="ECO:0000256" key="1">
    <source>
        <dbReference type="ARBA" id="ARBA00004571"/>
    </source>
</evidence>
<keyword evidence="4 10" id="KW-0812">Transmembrane</keyword>
<organism evidence="16 17">
    <name type="scientific">Nitrospirillum amazonense</name>
    <dbReference type="NCBI Taxonomy" id="28077"/>
    <lineage>
        <taxon>Bacteria</taxon>
        <taxon>Pseudomonadati</taxon>
        <taxon>Pseudomonadota</taxon>
        <taxon>Alphaproteobacteria</taxon>
        <taxon>Rhodospirillales</taxon>
        <taxon>Azospirillaceae</taxon>
        <taxon>Nitrospirillum</taxon>
    </lineage>
</organism>
<sequence length="783" mass="84277">MFNKTRSSRRFLRAALLAGSAVGLAWAGGAWAAPADAAVDAGASGNTGSGDTGSGDTGSGDTSGSASRSTAGTGSEGVDVDTILIEAERNRAAAEAPVKASLDQTQPKSFISRRYIEQATPETGDFTTTVLIAPSIGGIASNGGGVGETNKVTLRGFADGQFNITYDGMAFGDTNDPTHHPASYFPASTIGSAVVDRGPGAAGDLGQANFGGAIHYFSPTVDDKFGLSQKITFGSFNTQNFVSTIQTGKLDELGGTKILLNFDERQSDGELSFSSGEAQNQLIKIQVPISEKWQATLFATHNRTHFYQSDAGPGETWAQVVAYGKDFALNDNPKDEHYYKYNQQRKSSDFDYINVKGDLGDGFSVDNDAYTNFYSNQTESVNDVTGLVGAANTSSTGNKNLPKTDIGGYSKGNRYRVFGDILRGNKDWTFGTLKVGGLVETSSTDRHNLLQDETQSIDDLKYSSLTTPVVKNVSNVKTLEDSSWFQYQLFADFELRPIERLTITPGVKYVNFDRTVDAAMENSGVTNFTRGPLHGDNVYDKTLKFLTANYKITPEVAVYAQYATGFLIPSLSTLYVNNLDLNALKPQETTNYQLGAVWSRDNVTVDADIYRIDVTNLSVADPTGQFYVNAGNARYSGVEGQAAYSFDNGVTFFVNGSINAAKDLTAHQGLTKVPKWTDAVGVLFNQGPWQMTLSRKQVGRQVVAYNGNTATTTADGTFLAPGQAWEIPEYTTTDASISYDFGMVRLKLAAFNLANDRAITTYGGGLYTFQAGRQIQGTIQVKY</sequence>
<keyword evidence="6 11" id="KW-0798">TonB box</keyword>
<dbReference type="InterPro" id="IPR006311">
    <property type="entry name" value="TAT_signal"/>
</dbReference>
<keyword evidence="17" id="KW-1185">Reference proteome</keyword>
<feature type="region of interest" description="Disordered" evidence="12">
    <location>
        <begin position="43"/>
        <end position="80"/>
    </location>
</feature>
<evidence type="ECO:0000256" key="3">
    <source>
        <dbReference type="ARBA" id="ARBA00022452"/>
    </source>
</evidence>
<evidence type="ECO:0000256" key="12">
    <source>
        <dbReference type="SAM" id="MobiDB-lite"/>
    </source>
</evidence>
<evidence type="ECO:0000256" key="6">
    <source>
        <dbReference type="ARBA" id="ARBA00023077"/>
    </source>
</evidence>
<keyword evidence="5 13" id="KW-0732">Signal</keyword>
<dbReference type="InterPro" id="IPR037066">
    <property type="entry name" value="Plug_dom_sf"/>
</dbReference>
<reference evidence="16 17" key="1">
    <citation type="submission" date="2019-06" db="EMBL/GenBank/DDBJ databases">
        <title>Genomic Encyclopedia of Type Strains, Phase IV (KMG-V): Genome sequencing to study the core and pangenomes of soil and plant-associated prokaryotes.</title>
        <authorList>
            <person name="Whitman W."/>
        </authorList>
    </citation>
    <scope>NUCLEOTIDE SEQUENCE [LARGE SCALE GENOMIC DNA]</scope>
    <source>
        <strain evidence="16 17">BR 11865</strain>
    </source>
</reference>
<name>A0A560FUQ1_9PROT</name>
<feature type="chain" id="PRO_5022155982" evidence="13">
    <location>
        <begin position="33"/>
        <end position="783"/>
    </location>
</feature>
<evidence type="ECO:0000256" key="8">
    <source>
        <dbReference type="ARBA" id="ARBA00023170"/>
    </source>
</evidence>
<keyword evidence="8 16" id="KW-0675">Receptor</keyword>
<evidence type="ECO:0000259" key="14">
    <source>
        <dbReference type="Pfam" id="PF00593"/>
    </source>
</evidence>
<comment type="subcellular location">
    <subcellularLocation>
        <location evidence="1 10">Cell outer membrane</location>
        <topology evidence="1 10">Multi-pass membrane protein</topology>
    </subcellularLocation>
</comment>
<dbReference type="Pfam" id="PF00593">
    <property type="entry name" value="TonB_dep_Rec_b-barrel"/>
    <property type="match status" value="1"/>
</dbReference>
<gene>
    <name evidence="16" type="ORF">FBZ88_110125</name>
</gene>
<evidence type="ECO:0000313" key="17">
    <source>
        <dbReference type="Proteomes" id="UP000316545"/>
    </source>
</evidence>
<feature type="compositionally biased region" description="Low complexity" evidence="12">
    <location>
        <begin position="59"/>
        <end position="73"/>
    </location>
</feature>
<feature type="compositionally biased region" description="Gly residues" evidence="12">
    <location>
        <begin position="45"/>
        <end position="58"/>
    </location>
</feature>
<dbReference type="InterPro" id="IPR036942">
    <property type="entry name" value="Beta-barrel_TonB_sf"/>
</dbReference>
<dbReference type="EMBL" id="VITO01000010">
    <property type="protein sequence ID" value="TWB25368.1"/>
    <property type="molecule type" value="Genomic_DNA"/>
</dbReference>
<dbReference type="GO" id="GO:0044718">
    <property type="term" value="P:siderophore transmembrane transport"/>
    <property type="evidence" value="ECO:0007669"/>
    <property type="project" value="TreeGrafter"/>
</dbReference>
<dbReference type="RefSeq" id="WP_145618274.1">
    <property type="nucleotide sequence ID" value="NZ_VITO01000010.1"/>
</dbReference>
<protein>
    <submittedName>
        <fullName evidence="16">Iron complex outermembrane receptor protein</fullName>
    </submittedName>
</protein>
<feature type="signal peptide" evidence="13">
    <location>
        <begin position="1"/>
        <end position="32"/>
    </location>
</feature>
<dbReference type="PROSITE" id="PS51318">
    <property type="entry name" value="TAT"/>
    <property type="match status" value="1"/>
</dbReference>
<dbReference type="GO" id="GO:0015344">
    <property type="term" value="F:siderophore uptake transmembrane transporter activity"/>
    <property type="evidence" value="ECO:0007669"/>
    <property type="project" value="TreeGrafter"/>
</dbReference>
<dbReference type="InterPro" id="IPR012910">
    <property type="entry name" value="Plug_dom"/>
</dbReference>
<evidence type="ECO:0000256" key="4">
    <source>
        <dbReference type="ARBA" id="ARBA00022692"/>
    </source>
</evidence>
<comment type="caution">
    <text evidence="16">The sequence shown here is derived from an EMBL/GenBank/DDBJ whole genome shotgun (WGS) entry which is preliminary data.</text>
</comment>
<evidence type="ECO:0000256" key="10">
    <source>
        <dbReference type="PROSITE-ProRule" id="PRU01360"/>
    </source>
</evidence>
<dbReference type="Pfam" id="PF07715">
    <property type="entry name" value="Plug"/>
    <property type="match status" value="1"/>
</dbReference>
<dbReference type="Gene3D" id="2.40.170.20">
    <property type="entry name" value="TonB-dependent receptor, beta-barrel domain"/>
    <property type="match status" value="1"/>
</dbReference>
<dbReference type="InterPro" id="IPR039426">
    <property type="entry name" value="TonB-dep_rcpt-like"/>
</dbReference>
<keyword evidence="3 10" id="KW-1134">Transmembrane beta strand</keyword>
<dbReference type="PROSITE" id="PS52016">
    <property type="entry name" value="TONB_DEPENDENT_REC_3"/>
    <property type="match status" value="1"/>
</dbReference>
<evidence type="ECO:0000259" key="15">
    <source>
        <dbReference type="Pfam" id="PF07715"/>
    </source>
</evidence>
<evidence type="ECO:0000256" key="13">
    <source>
        <dbReference type="SAM" id="SignalP"/>
    </source>
</evidence>
<comment type="similarity">
    <text evidence="10 11">Belongs to the TonB-dependent receptor family.</text>
</comment>
<dbReference type="InterPro" id="IPR000531">
    <property type="entry name" value="Beta-barrel_TonB"/>
</dbReference>
<dbReference type="PANTHER" id="PTHR30069">
    <property type="entry name" value="TONB-DEPENDENT OUTER MEMBRANE RECEPTOR"/>
    <property type="match status" value="1"/>
</dbReference>
<evidence type="ECO:0000256" key="2">
    <source>
        <dbReference type="ARBA" id="ARBA00022448"/>
    </source>
</evidence>
<dbReference type="Proteomes" id="UP000316545">
    <property type="component" value="Unassembled WGS sequence"/>
</dbReference>
<proteinExistence type="inferred from homology"/>
<accession>A0A560FUQ1</accession>